<evidence type="ECO:0000313" key="3">
    <source>
        <dbReference type="EMBL" id="PRW33942.1"/>
    </source>
</evidence>
<gene>
    <name evidence="3" type="ORF">C2E21_7403</name>
</gene>
<dbReference type="GO" id="GO:0006629">
    <property type="term" value="P:lipid metabolic process"/>
    <property type="evidence" value="ECO:0007669"/>
    <property type="project" value="InterPro"/>
</dbReference>
<protein>
    <submittedName>
        <fullName evidence="3">Lipase class 3 family</fullName>
    </submittedName>
</protein>
<dbReference type="PANTHER" id="PTHR47523:SF1">
    <property type="entry name" value="F21O3.11 PROTEIN"/>
    <property type="match status" value="1"/>
</dbReference>
<dbReference type="InterPro" id="IPR002921">
    <property type="entry name" value="Fungal_lipase-type"/>
</dbReference>
<keyword evidence="4" id="KW-1185">Reference proteome</keyword>
<dbReference type="PANTHER" id="PTHR47523">
    <property type="entry name" value="F21O3.11 PROTEIN"/>
    <property type="match status" value="1"/>
</dbReference>
<feature type="domain" description="Fungal lipase-type" evidence="2">
    <location>
        <begin position="177"/>
        <end position="282"/>
    </location>
</feature>
<dbReference type="Gene3D" id="3.40.50.1820">
    <property type="entry name" value="alpha/beta hydrolase"/>
    <property type="match status" value="1"/>
</dbReference>
<evidence type="ECO:0000259" key="2">
    <source>
        <dbReference type="Pfam" id="PF01764"/>
    </source>
</evidence>
<sequence length="345" mass="35796">MPAGRRGPALPWQSSGEQPGQPAEDRSLLDATGCQTVEELQDLLSCLLLSEAVYKAAEGPPAAAAAALNSLRAELPPGLAPLLSVQYSRRSTEHRHLLARSATTLYVAFMGSKHPRDYLADANLLTRLLWSETAPAGGSTGSDRIEQPGRSSSVGAGTAAASAAPGAPAESAAPSAAPAVHRGFLSRAEGVLIEALWAHAQRQGLRLVLCGHSLGGAVAQLCTLRLLHALRSALTPPAALRCIVFGAPPIGNAALAERVQREGWEPHFLRMALPEDPVPRLLLQPASPAAAPEAAANQDALAAAEAQEQAAEVAGQAAEEAAAAYGAAQQQAWERQQQLALLARL</sequence>
<proteinExistence type="predicted"/>
<accession>A0A2P6TI22</accession>
<feature type="region of interest" description="Disordered" evidence="1">
    <location>
        <begin position="135"/>
        <end position="173"/>
    </location>
</feature>
<dbReference type="Proteomes" id="UP000239899">
    <property type="component" value="Unassembled WGS sequence"/>
</dbReference>
<evidence type="ECO:0000256" key="1">
    <source>
        <dbReference type="SAM" id="MobiDB-lite"/>
    </source>
</evidence>
<feature type="compositionally biased region" description="Low complexity" evidence="1">
    <location>
        <begin position="149"/>
        <end position="173"/>
    </location>
</feature>
<dbReference type="AlphaFoldDB" id="A0A2P6TI22"/>
<dbReference type="OrthoDB" id="438440at2759"/>
<dbReference type="CDD" id="cd00519">
    <property type="entry name" value="Lipase_3"/>
    <property type="match status" value="1"/>
</dbReference>
<organism evidence="3 4">
    <name type="scientific">Chlorella sorokiniana</name>
    <name type="common">Freshwater green alga</name>
    <dbReference type="NCBI Taxonomy" id="3076"/>
    <lineage>
        <taxon>Eukaryota</taxon>
        <taxon>Viridiplantae</taxon>
        <taxon>Chlorophyta</taxon>
        <taxon>core chlorophytes</taxon>
        <taxon>Trebouxiophyceae</taxon>
        <taxon>Chlorellales</taxon>
        <taxon>Chlorellaceae</taxon>
        <taxon>Chlorella clade</taxon>
        <taxon>Chlorella</taxon>
    </lineage>
</organism>
<dbReference type="Pfam" id="PF01764">
    <property type="entry name" value="Lipase_3"/>
    <property type="match status" value="1"/>
</dbReference>
<feature type="region of interest" description="Disordered" evidence="1">
    <location>
        <begin position="1"/>
        <end position="26"/>
    </location>
</feature>
<comment type="caution">
    <text evidence="3">The sequence shown here is derived from an EMBL/GenBank/DDBJ whole genome shotgun (WGS) entry which is preliminary data.</text>
</comment>
<reference evidence="3 4" key="1">
    <citation type="journal article" date="2018" name="Plant J.">
        <title>Genome sequences of Chlorella sorokiniana UTEX 1602 and Micractinium conductrix SAG 241.80: implications to maltose excretion by a green alga.</title>
        <authorList>
            <person name="Arriola M.B."/>
            <person name="Velmurugan N."/>
            <person name="Zhang Y."/>
            <person name="Plunkett M.H."/>
            <person name="Hondzo H."/>
            <person name="Barney B.M."/>
        </authorList>
    </citation>
    <scope>NUCLEOTIDE SEQUENCE [LARGE SCALE GENOMIC DNA]</scope>
    <source>
        <strain evidence="4">UTEX 1602</strain>
    </source>
</reference>
<dbReference type="EMBL" id="LHPG02000015">
    <property type="protein sequence ID" value="PRW33942.1"/>
    <property type="molecule type" value="Genomic_DNA"/>
</dbReference>
<name>A0A2P6TI22_CHLSO</name>
<dbReference type="InterPro" id="IPR029058">
    <property type="entry name" value="AB_hydrolase_fold"/>
</dbReference>
<evidence type="ECO:0000313" key="4">
    <source>
        <dbReference type="Proteomes" id="UP000239899"/>
    </source>
</evidence>
<dbReference type="SUPFAM" id="SSF53474">
    <property type="entry name" value="alpha/beta-Hydrolases"/>
    <property type="match status" value="1"/>
</dbReference>